<keyword evidence="11" id="KW-1185">Reference proteome</keyword>
<dbReference type="FunFam" id="3.30.559.10:FF:000007">
    <property type="entry name" value="Dihydrolipoamide acetyltransferase component of pyruvate dehydrogenase complex"/>
    <property type="match status" value="1"/>
</dbReference>
<protein>
    <recommendedName>
        <fullName evidence="6">Dihydrolipoamide acetyltransferase component of pyruvate dehydrogenase complex</fullName>
        <ecNumber evidence="6">2.3.1.-</ecNumber>
    </recommendedName>
</protein>
<dbReference type="Pfam" id="PF02817">
    <property type="entry name" value="E3_binding"/>
    <property type="match status" value="2"/>
</dbReference>
<feature type="domain" description="Peripheral subunit-binding (PSBD)" evidence="9">
    <location>
        <begin position="179"/>
        <end position="214"/>
    </location>
</feature>
<comment type="caution">
    <text evidence="10">The sequence shown here is derived from an EMBL/GenBank/DDBJ whole genome shotgun (WGS) entry which is preliminary data.</text>
</comment>
<dbReference type="PROSITE" id="PS50968">
    <property type="entry name" value="BIOTINYL_LIPOYL"/>
    <property type="match status" value="1"/>
</dbReference>
<dbReference type="GO" id="GO:0016407">
    <property type="term" value="F:acetyltransferase activity"/>
    <property type="evidence" value="ECO:0007669"/>
    <property type="project" value="TreeGrafter"/>
</dbReference>
<sequence length="459" mass="50227">MVDTKSTVQVILPRLSDSDDESVVVFWHKSVGDTVATGETLVEVQTEKAVSEIEAENSGTLVEIKVDRGGVASVGDVIALIDPEGNKQKKESLHQPNGHSSKRGPGDRSFVKVSPRVRKIAKEKGVDLSSIVGTGPNGRPTVEDIEKAAFLEKEKVSVQELKKQTDVPEEKQQAGKRVIATPSVRKFARKQGVDLQQLPTEDGRITKDDVESYLNNKAILPLQTDADPQVVRQKLKGVRKAIAKAMSESKSTIPHVTHFDEVEVTKLVSIRESVKVVAAEKDIKLTYLPYIIQALVKTLKQFPELNASFDDSNQEILLKNNYHIGIATQTENGLMVPVIKHADNKSIFDLAQEISILSQKAAENKLTNNEIQGGTCTISNLGTANGQWFTPIINGPETAILGIGKITKKPIIKDDAFAIGSMISLSLSYDHRVIDGILAQNAINYLKKLLFEANGFRTI</sequence>
<keyword evidence="5 6" id="KW-0012">Acyltransferase</keyword>
<dbReference type="Pfam" id="PF00198">
    <property type="entry name" value="2-oxoacid_dh"/>
    <property type="match status" value="1"/>
</dbReference>
<feature type="compositionally biased region" description="Basic and acidic residues" evidence="7">
    <location>
        <begin position="84"/>
        <end position="93"/>
    </location>
</feature>
<evidence type="ECO:0000256" key="4">
    <source>
        <dbReference type="ARBA" id="ARBA00022823"/>
    </source>
</evidence>
<comment type="cofactor">
    <cofactor evidence="1 6">
        <name>(R)-lipoate</name>
        <dbReference type="ChEBI" id="CHEBI:83088"/>
    </cofactor>
</comment>
<dbReference type="InterPro" id="IPR011053">
    <property type="entry name" value="Single_hybrid_motif"/>
</dbReference>
<dbReference type="InterPro" id="IPR023213">
    <property type="entry name" value="CAT-like_dom_sf"/>
</dbReference>
<dbReference type="EMBL" id="JAMQKB010000001">
    <property type="protein sequence ID" value="MDC3423237.1"/>
    <property type="molecule type" value="Genomic_DNA"/>
</dbReference>
<evidence type="ECO:0000259" key="8">
    <source>
        <dbReference type="PROSITE" id="PS50968"/>
    </source>
</evidence>
<proteinExistence type="inferred from homology"/>
<keyword evidence="4 6" id="KW-0450">Lipoyl</keyword>
<evidence type="ECO:0000256" key="1">
    <source>
        <dbReference type="ARBA" id="ARBA00001938"/>
    </source>
</evidence>
<dbReference type="InterPro" id="IPR036625">
    <property type="entry name" value="E3-bd_dom_sf"/>
</dbReference>
<dbReference type="Proteomes" id="UP001145050">
    <property type="component" value="Unassembled WGS sequence"/>
</dbReference>
<dbReference type="InterPro" id="IPR000089">
    <property type="entry name" value="Biotin_lipoyl"/>
</dbReference>
<gene>
    <name evidence="10" type="ORF">NC797_01780</name>
</gene>
<accession>A0A9X3WNF1</accession>
<dbReference type="CDD" id="cd06849">
    <property type="entry name" value="lipoyl_domain"/>
    <property type="match status" value="1"/>
</dbReference>
<evidence type="ECO:0000256" key="7">
    <source>
        <dbReference type="SAM" id="MobiDB-lite"/>
    </source>
</evidence>
<dbReference type="PROSITE" id="PS00189">
    <property type="entry name" value="LIPOYL"/>
    <property type="match status" value="1"/>
</dbReference>
<dbReference type="Gene3D" id="2.40.50.100">
    <property type="match status" value="1"/>
</dbReference>
<dbReference type="InterPro" id="IPR001078">
    <property type="entry name" value="2-oxoacid_DH_actylTfrase"/>
</dbReference>
<dbReference type="AlphaFoldDB" id="A0A9X3WNF1"/>
<dbReference type="PANTHER" id="PTHR43178">
    <property type="entry name" value="DIHYDROLIPOAMIDE ACETYLTRANSFERASE COMPONENT OF PYRUVATE DEHYDROGENASE COMPLEX"/>
    <property type="match status" value="1"/>
</dbReference>
<keyword evidence="3 6" id="KW-0808">Transferase</keyword>
<reference evidence="10" key="1">
    <citation type="submission" date="2022-06" db="EMBL/GenBank/DDBJ databases">
        <title>Aquibacillus sp. a new bacterium isolated from soil saline samples.</title>
        <authorList>
            <person name="Galisteo C."/>
            <person name="De La Haba R."/>
            <person name="Sanchez-Porro C."/>
            <person name="Ventosa A."/>
        </authorList>
    </citation>
    <scope>NUCLEOTIDE SEQUENCE</scope>
    <source>
        <strain evidence="10">3ASR75-11</strain>
    </source>
</reference>
<feature type="region of interest" description="Disordered" evidence="7">
    <location>
        <begin position="83"/>
        <end position="110"/>
    </location>
</feature>
<dbReference type="InterPro" id="IPR050743">
    <property type="entry name" value="2-oxoacid_DH_E2_comp"/>
</dbReference>
<dbReference type="SUPFAM" id="SSF52777">
    <property type="entry name" value="CoA-dependent acyltransferases"/>
    <property type="match status" value="1"/>
</dbReference>
<dbReference type="SUPFAM" id="SSF47005">
    <property type="entry name" value="Peripheral subunit-binding domain of 2-oxo acid dehydrogenase complex"/>
    <property type="match status" value="2"/>
</dbReference>
<comment type="similarity">
    <text evidence="2 6">Belongs to the 2-oxoacid dehydrogenase family.</text>
</comment>
<dbReference type="PROSITE" id="PS51826">
    <property type="entry name" value="PSBD"/>
    <property type="match status" value="2"/>
</dbReference>
<evidence type="ECO:0000256" key="5">
    <source>
        <dbReference type="ARBA" id="ARBA00023315"/>
    </source>
</evidence>
<organism evidence="10 11">
    <name type="scientific">Terrihalobacillus insolitus</name>
    <dbReference type="NCBI Taxonomy" id="2950438"/>
    <lineage>
        <taxon>Bacteria</taxon>
        <taxon>Bacillati</taxon>
        <taxon>Bacillota</taxon>
        <taxon>Bacilli</taxon>
        <taxon>Bacillales</taxon>
        <taxon>Bacillaceae</taxon>
        <taxon>Terrihalobacillus</taxon>
    </lineage>
</organism>
<feature type="domain" description="Lipoyl-binding" evidence="8">
    <location>
        <begin position="7"/>
        <end position="82"/>
    </location>
</feature>
<dbReference type="GO" id="GO:0005737">
    <property type="term" value="C:cytoplasm"/>
    <property type="evidence" value="ECO:0007669"/>
    <property type="project" value="TreeGrafter"/>
</dbReference>
<dbReference type="InterPro" id="IPR003016">
    <property type="entry name" value="2-oxoA_DH_lipoyl-BS"/>
</dbReference>
<dbReference type="RefSeq" id="WP_272434908.1">
    <property type="nucleotide sequence ID" value="NZ_JAMQKB010000001.1"/>
</dbReference>
<evidence type="ECO:0000313" key="11">
    <source>
        <dbReference type="Proteomes" id="UP001145050"/>
    </source>
</evidence>
<feature type="domain" description="Peripheral subunit-binding (PSBD)" evidence="9">
    <location>
        <begin position="112"/>
        <end position="149"/>
    </location>
</feature>
<evidence type="ECO:0000256" key="6">
    <source>
        <dbReference type="RuleBase" id="RU003423"/>
    </source>
</evidence>
<dbReference type="GO" id="GO:0031405">
    <property type="term" value="F:lipoic acid binding"/>
    <property type="evidence" value="ECO:0007669"/>
    <property type="project" value="TreeGrafter"/>
</dbReference>
<dbReference type="SUPFAM" id="SSF51230">
    <property type="entry name" value="Single hybrid motif"/>
    <property type="match status" value="1"/>
</dbReference>
<dbReference type="Gene3D" id="4.10.320.10">
    <property type="entry name" value="E3-binding domain"/>
    <property type="match status" value="2"/>
</dbReference>
<dbReference type="PANTHER" id="PTHR43178:SF5">
    <property type="entry name" value="LIPOAMIDE ACYLTRANSFERASE COMPONENT OF BRANCHED-CHAIN ALPHA-KETO ACID DEHYDROGENASE COMPLEX, MITOCHONDRIAL"/>
    <property type="match status" value="1"/>
</dbReference>
<evidence type="ECO:0000256" key="2">
    <source>
        <dbReference type="ARBA" id="ARBA00007317"/>
    </source>
</evidence>
<dbReference type="Gene3D" id="3.30.559.10">
    <property type="entry name" value="Chloramphenicol acetyltransferase-like domain"/>
    <property type="match status" value="1"/>
</dbReference>
<dbReference type="Pfam" id="PF00364">
    <property type="entry name" value="Biotin_lipoyl"/>
    <property type="match status" value="1"/>
</dbReference>
<evidence type="ECO:0000256" key="3">
    <source>
        <dbReference type="ARBA" id="ARBA00022679"/>
    </source>
</evidence>
<dbReference type="EC" id="2.3.1.-" evidence="6"/>
<dbReference type="InterPro" id="IPR004167">
    <property type="entry name" value="PSBD"/>
</dbReference>
<evidence type="ECO:0000259" key="9">
    <source>
        <dbReference type="PROSITE" id="PS51826"/>
    </source>
</evidence>
<name>A0A9X3WNF1_9BACI</name>
<evidence type="ECO:0000313" key="10">
    <source>
        <dbReference type="EMBL" id="MDC3423237.1"/>
    </source>
</evidence>